<organism evidence="3 4">
    <name type="scientific">Effrenium voratum</name>
    <dbReference type="NCBI Taxonomy" id="2562239"/>
    <lineage>
        <taxon>Eukaryota</taxon>
        <taxon>Sar</taxon>
        <taxon>Alveolata</taxon>
        <taxon>Dinophyceae</taxon>
        <taxon>Suessiales</taxon>
        <taxon>Symbiodiniaceae</taxon>
        <taxon>Effrenium</taxon>
    </lineage>
</organism>
<reference evidence="3" key="1">
    <citation type="submission" date="2023-08" db="EMBL/GenBank/DDBJ databases">
        <authorList>
            <person name="Chen Y."/>
            <person name="Shah S."/>
            <person name="Dougan E. K."/>
            <person name="Thang M."/>
            <person name="Chan C."/>
        </authorList>
    </citation>
    <scope>NUCLEOTIDE SEQUENCE</scope>
</reference>
<evidence type="ECO:0000259" key="2">
    <source>
        <dbReference type="PROSITE" id="PS51471"/>
    </source>
</evidence>
<dbReference type="Proteomes" id="UP001178507">
    <property type="component" value="Unassembled WGS sequence"/>
</dbReference>
<gene>
    <name evidence="3" type="ORF">EVOR1521_LOCUS19212</name>
</gene>
<comment type="caution">
    <text evidence="3">The sequence shown here is derived from an EMBL/GenBank/DDBJ whole genome shotgun (WGS) entry which is preliminary data.</text>
</comment>
<keyword evidence="1" id="KW-0408">Iron</keyword>
<dbReference type="InterPro" id="IPR005123">
    <property type="entry name" value="Oxoglu/Fe-dep_dioxygenase_dom"/>
</dbReference>
<keyword evidence="4" id="KW-1185">Reference proteome</keyword>
<dbReference type="Pfam" id="PF13640">
    <property type="entry name" value="2OG-FeII_Oxy_3"/>
    <property type="match status" value="1"/>
</dbReference>
<feature type="domain" description="Fe2OG dioxygenase" evidence="2">
    <location>
        <begin position="197"/>
        <end position="293"/>
    </location>
</feature>
<dbReference type="SUPFAM" id="SSF51197">
    <property type="entry name" value="Clavaminate synthase-like"/>
    <property type="match status" value="1"/>
</dbReference>
<proteinExistence type="inferred from homology"/>
<protein>
    <recommendedName>
        <fullName evidence="2">Fe2OG dioxygenase domain-containing protein</fullName>
    </recommendedName>
</protein>
<keyword evidence="1" id="KW-0560">Oxidoreductase</keyword>
<dbReference type="InterPro" id="IPR044862">
    <property type="entry name" value="Pro_4_hyd_alph_FE2OG_OXY"/>
</dbReference>
<keyword evidence="1" id="KW-0479">Metal-binding</keyword>
<dbReference type="Gene3D" id="2.60.120.620">
    <property type="entry name" value="q2cbj1_9rhob like domain"/>
    <property type="match status" value="1"/>
</dbReference>
<comment type="similarity">
    <text evidence="1">Belongs to the iron/ascorbate-dependent oxidoreductase family.</text>
</comment>
<dbReference type="GO" id="GO:0016491">
    <property type="term" value="F:oxidoreductase activity"/>
    <property type="evidence" value="ECO:0007669"/>
    <property type="project" value="UniProtKB-KW"/>
</dbReference>
<evidence type="ECO:0000256" key="1">
    <source>
        <dbReference type="RuleBase" id="RU003682"/>
    </source>
</evidence>
<dbReference type="PROSITE" id="PS51471">
    <property type="entry name" value="FE2OG_OXY"/>
    <property type="match status" value="1"/>
</dbReference>
<dbReference type="EMBL" id="CAUJNA010002890">
    <property type="protein sequence ID" value="CAJ1394594.1"/>
    <property type="molecule type" value="Genomic_DNA"/>
</dbReference>
<evidence type="ECO:0000313" key="4">
    <source>
        <dbReference type="Proteomes" id="UP001178507"/>
    </source>
</evidence>
<evidence type="ECO:0000313" key="3">
    <source>
        <dbReference type="EMBL" id="CAJ1394594.1"/>
    </source>
</evidence>
<accession>A0AA36N6R9</accession>
<dbReference type="AlphaFoldDB" id="A0AA36N6R9"/>
<name>A0AA36N6R9_9DINO</name>
<sequence length="295" mass="33600">MAVSHSLRLGLLALAGSAGIFLCWKRYLAQRDRAIARAFQKIKSMNKAIALVVSDARNASFSRRNLSKYMVQRGLCPSEDLLRDATLLVSLLEESRGPPAKFAHELKQAAIDAEHLQRLFPEIQASYVQQPLDYGRNSRYGDNWRISCYMVVMENWKPKIMPHEPMLRCLGDTMQHCVAQFEAWYCTLKGFRQGSKRFSVMNAFVTRYRPVHGEDELQKHIDGANVDGSVILALPTEEPFEGGALHVWDGKPKQELVYQMAPGDCMFMDTKIWHQAKPISKGARWALVLFLKLEK</sequence>
<dbReference type="GO" id="GO:0046872">
    <property type="term" value="F:metal ion binding"/>
    <property type="evidence" value="ECO:0007669"/>
    <property type="project" value="UniProtKB-KW"/>
</dbReference>